<gene>
    <name evidence="10" type="ORF">OV287_53330</name>
</gene>
<evidence type="ECO:0000256" key="1">
    <source>
        <dbReference type="ARBA" id="ARBA00022448"/>
    </source>
</evidence>
<comment type="caution">
    <text evidence="10">The sequence shown here is derived from an EMBL/GenBank/DDBJ whole genome shotgun (WGS) entry which is preliminary data.</text>
</comment>
<keyword evidence="1" id="KW-0813">Transport</keyword>
<accession>A0ABT4ANH5</accession>
<proteinExistence type="inferred from homology"/>
<keyword evidence="5" id="KW-0408">Iron</keyword>
<comment type="similarity">
    <text evidence="8">Belongs to the Bfd family.</text>
</comment>
<keyword evidence="11" id="KW-1185">Reference proteome</keyword>
<dbReference type="Pfam" id="PF04324">
    <property type="entry name" value="Fer2_BFD"/>
    <property type="match status" value="1"/>
</dbReference>
<dbReference type="InterPro" id="IPR052371">
    <property type="entry name" value="BFD-associated_ferredoxin"/>
</dbReference>
<evidence type="ECO:0000259" key="9">
    <source>
        <dbReference type="Pfam" id="PF04324"/>
    </source>
</evidence>
<dbReference type="PANTHER" id="PTHR37424">
    <property type="entry name" value="BACTERIOFERRITIN-ASSOCIATED FERREDOXIN"/>
    <property type="match status" value="1"/>
</dbReference>
<keyword evidence="4" id="KW-0249">Electron transport</keyword>
<evidence type="ECO:0000256" key="2">
    <source>
        <dbReference type="ARBA" id="ARBA00022714"/>
    </source>
</evidence>
<evidence type="ECO:0000313" key="10">
    <source>
        <dbReference type="EMBL" id="MCY1083250.1"/>
    </source>
</evidence>
<evidence type="ECO:0000256" key="7">
    <source>
        <dbReference type="ARBA" id="ARBA00039386"/>
    </source>
</evidence>
<dbReference type="RefSeq" id="WP_267541787.1">
    <property type="nucleotide sequence ID" value="NZ_JAPNKA010000001.1"/>
</dbReference>
<dbReference type="InterPro" id="IPR007419">
    <property type="entry name" value="BFD-like_2Fe2S-bd_dom"/>
</dbReference>
<keyword evidence="2" id="KW-0001">2Fe-2S</keyword>
<feature type="domain" description="BFD-like [2Fe-2S]-binding" evidence="9">
    <location>
        <begin position="2"/>
        <end position="51"/>
    </location>
</feature>
<evidence type="ECO:0000313" key="11">
    <source>
        <dbReference type="Proteomes" id="UP001207654"/>
    </source>
</evidence>
<keyword evidence="6" id="KW-0411">Iron-sulfur</keyword>
<dbReference type="EMBL" id="JAPNKA010000001">
    <property type="protein sequence ID" value="MCY1083250.1"/>
    <property type="molecule type" value="Genomic_DNA"/>
</dbReference>
<keyword evidence="3" id="KW-0479">Metal-binding</keyword>
<name>A0ABT4ANH5_9BACT</name>
<evidence type="ECO:0000256" key="3">
    <source>
        <dbReference type="ARBA" id="ARBA00022723"/>
    </source>
</evidence>
<sequence length="78" mass="7994">MIVCLCHVVSDRTIRARISEGARSVEAIGEACGAGTGCGGCQEQLAELIKECRQGTNARSACRDGCAVPALQLASSAL</sequence>
<evidence type="ECO:0000256" key="4">
    <source>
        <dbReference type="ARBA" id="ARBA00022982"/>
    </source>
</evidence>
<evidence type="ECO:0000256" key="8">
    <source>
        <dbReference type="ARBA" id="ARBA00046332"/>
    </source>
</evidence>
<dbReference type="Gene3D" id="1.10.10.1100">
    <property type="entry name" value="BFD-like [2Fe-2S]-binding domain"/>
    <property type="match status" value="1"/>
</dbReference>
<dbReference type="PANTHER" id="PTHR37424:SF1">
    <property type="entry name" value="BACTERIOFERRITIN-ASSOCIATED FERREDOXIN"/>
    <property type="match status" value="1"/>
</dbReference>
<evidence type="ECO:0000256" key="6">
    <source>
        <dbReference type="ARBA" id="ARBA00023014"/>
    </source>
</evidence>
<dbReference type="InterPro" id="IPR041854">
    <property type="entry name" value="BFD-like_2Fe2S-bd_dom_sf"/>
</dbReference>
<reference evidence="10 11" key="1">
    <citation type="submission" date="2022-11" db="EMBL/GenBank/DDBJ databases">
        <title>Minimal conservation of predation-associated metabolite biosynthetic gene clusters underscores biosynthetic potential of Myxococcota including descriptions for ten novel species: Archangium lansinium sp. nov., Myxococcus landrumus sp. nov., Nannocystis bai.</title>
        <authorList>
            <person name="Ahearne A."/>
            <person name="Stevens C."/>
            <person name="Phillips K."/>
        </authorList>
    </citation>
    <scope>NUCLEOTIDE SEQUENCE [LARGE SCALE GENOMIC DNA]</scope>
    <source>
        <strain evidence="10 11">MIWBW</strain>
    </source>
</reference>
<dbReference type="Proteomes" id="UP001207654">
    <property type="component" value="Unassembled WGS sequence"/>
</dbReference>
<evidence type="ECO:0000256" key="5">
    <source>
        <dbReference type="ARBA" id="ARBA00023004"/>
    </source>
</evidence>
<organism evidence="10 11">
    <name type="scientific">Archangium lansingense</name>
    <dbReference type="NCBI Taxonomy" id="2995310"/>
    <lineage>
        <taxon>Bacteria</taxon>
        <taxon>Pseudomonadati</taxon>
        <taxon>Myxococcota</taxon>
        <taxon>Myxococcia</taxon>
        <taxon>Myxococcales</taxon>
        <taxon>Cystobacterineae</taxon>
        <taxon>Archangiaceae</taxon>
        <taxon>Archangium</taxon>
    </lineage>
</organism>
<protein>
    <recommendedName>
        <fullName evidence="7">Bacterioferritin-associated ferredoxin</fullName>
    </recommendedName>
</protein>